<reference evidence="1" key="1">
    <citation type="submission" date="2024-06" db="EMBL/GenBank/DDBJ databases">
        <title>Diversity, functionality, and evolutionary history of bacterial symbionts in false click beetles (Coleoptera, Throscidae).</title>
        <authorList>
            <person name="Wierz J.C."/>
            <person name="Malm H."/>
            <person name="Kaltenpoth M."/>
            <person name="Engl T."/>
        </authorList>
    </citation>
    <scope>NUCLEOTIDE SEQUENCE</scope>
    <source>
        <strain evidence="1">Tser</strain>
    </source>
</reference>
<dbReference type="InterPro" id="IPR011249">
    <property type="entry name" value="Metalloenz_LuxS/M16"/>
</dbReference>
<dbReference type="SUPFAM" id="SSF63411">
    <property type="entry name" value="LuxS/MPP-like metallohydrolase"/>
    <property type="match status" value="1"/>
</dbReference>
<accession>A0AAU7QQZ8</accession>
<protein>
    <recommendedName>
        <fullName evidence="2">Peptidase M16 C-terminal domain-containing protein</fullName>
    </recommendedName>
</protein>
<evidence type="ECO:0008006" key="2">
    <source>
        <dbReference type="Google" id="ProtNLM"/>
    </source>
</evidence>
<dbReference type="EMBL" id="CP157893">
    <property type="protein sequence ID" value="XBT18234.1"/>
    <property type="molecule type" value="Genomic_DNA"/>
</dbReference>
<name>A0AAU7QQZ8_9FLAO</name>
<proteinExistence type="predicted"/>
<sequence>MINKKYLGKKNINFNLDINSKPIYILHNGLKIFLIKNNNKLLNIELKINHPVIYNKYIYIIKILFDNLIKIGNNKINNKKINKILIKNLAKLNFNFGGFKLNIFKKNIENIFSLIKKIFIKAVFNNKKQFIKLLKKTILYNKIYNNNPELIINNLKNKFFYKNNFPHNLCFLKKDIYTLRLKNIKKIFKKYFIPNNSYLFFSGNISKQKTIYLVNKYFSK</sequence>
<gene>
    <name evidence="1" type="ORF">ABNO52_00370</name>
</gene>
<organism evidence="1">
    <name type="scientific">Candidatus Shikimatogenerans sp. Tser</name>
    <dbReference type="NCBI Taxonomy" id="3158568"/>
    <lineage>
        <taxon>Bacteria</taxon>
        <taxon>Pseudomonadati</taxon>
        <taxon>Bacteroidota</taxon>
        <taxon>Flavobacteriia</taxon>
        <taxon>Flavobacteriales</taxon>
        <taxon>Candidatus Shikimatogenerans</taxon>
    </lineage>
</organism>
<dbReference type="AlphaFoldDB" id="A0AAU7QQZ8"/>
<dbReference type="Gene3D" id="3.30.830.10">
    <property type="entry name" value="Metalloenzyme, LuxS/M16 peptidase-like"/>
    <property type="match status" value="1"/>
</dbReference>
<evidence type="ECO:0000313" key="1">
    <source>
        <dbReference type="EMBL" id="XBT18234.1"/>
    </source>
</evidence>
<dbReference type="GO" id="GO:0046872">
    <property type="term" value="F:metal ion binding"/>
    <property type="evidence" value="ECO:0007669"/>
    <property type="project" value="InterPro"/>
</dbReference>